<dbReference type="Gene3D" id="6.10.140.1730">
    <property type="match status" value="1"/>
</dbReference>
<evidence type="ECO:0000259" key="15">
    <source>
        <dbReference type="PROSITE" id="PS50011"/>
    </source>
</evidence>
<dbReference type="Pfam" id="PF10075">
    <property type="entry name" value="CSN8_PSD8_EIF3K"/>
    <property type="match status" value="1"/>
</dbReference>
<dbReference type="PANTHER" id="PTHR22974:SF23">
    <property type="entry name" value="TOUSLED-LIKE KINASE, ISOFORM G"/>
    <property type="match status" value="1"/>
</dbReference>
<dbReference type="InterPro" id="IPR008271">
    <property type="entry name" value="Ser/Thr_kinase_AS"/>
</dbReference>
<feature type="region of interest" description="Disordered" evidence="14">
    <location>
        <begin position="742"/>
        <end position="767"/>
    </location>
</feature>
<evidence type="ECO:0000256" key="13">
    <source>
        <dbReference type="SAM" id="Coils"/>
    </source>
</evidence>
<feature type="domain" description="Sm" evidence="17">
    <location>
        <begin position="9"/>
        <end position="81"/>
    </location>
</feature>
<organism evidence="18 19">
    <name type="scientific">Fragariocoptes setiger</name>
    <dbReference type="NCBI Taxonomy" id="1670756"/>
    <lineage>
        <taxon>Eukaryota</taxon>
        <taxon>Metazoa</taxon>
        <taxon>Ecdysozoa</taxon>
        <taxon>Arthropoda</taxon>
        <taxon>Chelicerata</taxon>
        <taxon>Arachnida</taxon>
        <taxon>Acari</taxon>
        <taxon>Acariformes</taxon>
        <taxon>Trombidiformes</taxon>
        <taxon>Prostigmata</taxon>
        <taxon>Eupodina</taxon>
        <taxon>Eriophyoidea</taxon>
        <taxon>Phytoptidae</taxon>
        <taxon>Fragariocoptes</taxon>
    </lineage>
</organism>
<dbReference type="EMBL" id="JAIFTH010000455">
    <property type="protein sequence ID" value="KAG9509479.1"/>
    <property type="molecule type" value="Genomic_DNA"/>
</dbReference>
<dbReference type="Pfam" id="PF01423">
    <property type="entry name" value="LSM"/>
    <property type="match status" value="1"/>
</dbReference>
<sequence>MASTTTRRNPAEFIKQITGRAVVVKLNNGSDYRGTLAGLDGFMNVALEQSEEYVNGEFKRKYGDAFIRGNNVLYISAQQRYHRNGIFKPKRYTKQSMKGVDQKLLRNLKLVEDDAEEEEDEEEGTPEVTDVKDISKPARDMRNDFLDLDDEEDGNSADEEGNEDDAMSKQIKERYKSTNKNAGKKEIAKKGPRMLLLSLVKEGKVYKAFENEPIDKLTNIKPGNIIELKGPIELPWQGVLETNSVISAHGSNNIEFAPHWFLKTSTVYDLEFLSNPGYSKLTMSGPDRVFSNVAEYIVTEMKAPLADYDLIIRMNQTTTQRFSDFQTVAHRIKSNVDKINDNRQSIEKLDNLFDQIDSIESKVSQLESMTYMIDSYTLLDEWTKGPGKNQTSIEQCLESLKLPVVQVSFPLGSDQTPKLDLLAQCRDILEIGALFSIETRQIPSFERYLEQLKYFYFDYSELLPESSNKYLLLGLNLLRLLSQNRLAEFHTELVRLPPDVILSNPFISRPVLLEQYSMEGRYNRVFHAKDQVPSPYYTFFMDILLETTRLEIASCIECAYDSISVSGAARLLFLNEAADIKKIIAVRKWGVTPDGTTITFSQKVEPTQLTAKVASQQIASQLIEYAVELEKIRNKELFDSETSSQYTYTHSDRTMASADNFSNKDHQNPGIDPRKKELLEARLVSASLKYNLASPINASSSSSSSSCIVVTNNPSLNHSQQQQHIQFSSRGVQTELSMDKLKEQESKSAARDSKMDEMQQSKDDLNRQMTTQQKVISKQKEHIQKCLEMTKQLLIEKSQVEKKAARQKCMQNRLRLGQFVTQRQGASFVENWVDGYAFTELMKKQESVSHEREDIEKQRKLLVKRRPPTSTTKAKVPLNSGSLSLTSTSSPAISAGTSGVLSGLSANPNYSQATPPPSNPGLTLGGASSGTGSLTSSVVNSNNSSGALMSNGAEFAKPEAPKDASNRYYDYYEQDEILKLRQHMLRKEDADLQMEFEKLERERNLHIRELKRIHNEDQSRFNCHQVLNERYLLLTLLGKGGFSEVHKAFDLKEQHYVACKIHQLNKDWKDDKKANYIKHALREYNIHKQLDHPRIVRLFDVFEIDQNSFCTVLEYCDGHDLDFYLKQHKCIPEREARSIVMQIVNALKYLNEIKPPIIHYDLKPGNILLGGGNLSGEIKITDFGLSKIMDDDNYSPDCGMDLTSQGAGTYWYLPPECFMVGKNPPKISSKVDVWSVGVIFYQCLYGKKPFGHNQSQATILEENTILQAKEVEFAAKPVVSPEAKSFIRSCLAYHKEDRIDVFALATSEFLRPSTKQARGQSAIDK</sequence>
<feature type="coiled-coil region" evidence="13">
    <location>
        <begin position="982"/>
        <end position="1016"/>
    </location>
</feature>
<dbReference type="InterPro" id="IPR000719">
    <property type="entry name" value="Prot_kinase_dom"/>
</dbReference>
<keyword evidence="5 12" id="KW-0547">Nucleotide-binding</keyword>
<feature type="region of interest" description="Disordered" evidence="14">
    <location>
        <begin position="112"/>
        <end position="168"/>
    </location>
</feature>
<dbReference type="InterPro" id="IPR002673">
    <property type="entry name" value="Ribosomal_eL29"/>
</dbReference>
<feature type="region of interest" description="Disordered" evidence="14">
    <location>
        <begin position="906"/>
        <end position="938"/>
    </location>
</feature>
<dbReference type="InterPro" id="IPR010920">
    <property type="entry name" value="LSM_dom_sf"/>
</dbReference>
<dbReference type="InterPro" id="IPR033464">
    <property type="entry name" value="CSN8_PSD8_EIF3K"/>
</dbReference>
<dbReference type="Pfam" id="PF10046">
    <property type="entry name" value="BLOC1_2"/>
    <property type="match status" value="1"/>
</dbReference>
<dbReference type="PROSITE" id="PS50250">
    <property type="entry name" value="PCI"/>
    <property type="match status" value="1"/>
</dbReference>
<evidence type="ECO:0000256" key="9">
    <source>
        <dbReference type="ARBA" id="ARBA00023274"/>
    </source>
</evidence>
<reference evidence="18 19" key="1">
    <citation type="submission" date="2020-10" db="EMBL/GenBank/DDBJ databases">
        <authorList>
            <person name="Klimov P.B."/>
            <person name="Dyachkov S.M."/>
            <person name="Chetverikov P.E."/>
        </authorList>
    </citation>
    <scope>NUCLEOTIDE SEQUENCE [LARGE SCALE GENOMIC DNA]</scope>
    <source>
        <strain evidence="18">BMOC 18-1129-001#AD2665</strain>
        <tissue evidence="18">Entire mites</tissue>
    </source>
</reference>
<feature type="binding site" evidence="12">
    <location>
        <position position="1060"/>
    </location>
    <ligand>
        <name>ATP</name>
        <dbReference type="ChEBI" id="CHEBI:30616"/>
    </ligand>
</feature>
<dbReference type="Gene3D" id="1.25.40.990">
    <property type="match status" value="1"/>
</dbReference>
<dbReference type="SMART" id="SM00651">
    <property type="entry name" value="Sm"/>
    <property type="match status" value="1"/>
</dbReference>
<keyword evidence="13" id="KW-0175">Coiled coil</keyword>
<evidence type="ECO:0000256" key="12">
    <source>
        <dbReference type="PROSITE-ProRule" id="PRU10141"/>
    </source>
</evidence>
<feature type="compositionally biased region" description="Basic and acidic residues" evidence="14">
    <location>
        <begin position="742"/>
        <end position="766"/>
    </location>
</feature>
<dbReference type="Pfam" id="PF01779">
    <property type="entry name" value="Ribosomal_L29e"/>
    <property type="match status" value="1"/>
</dbReference>
<protein>
    <recommendedName>
        <fullName evidence="10">Large ribosomal subunit protein eL29</fullName>
    </recommendedName>
    <alternativeName>
        <fullName evidence="11">60S ribosomal protein L29</fullName>
    </alternativeName>
</protein>
<dbReference type="SUPFAM" id="SSF56112">
    <property type="entry name" value="Protein kinase-like (PK-like)"/>
    <property type="match status" value="1"/>
</dbReference>
<dbReference type="Gene3D" id="2.30.30.100">
    <property type="match status" value="1"/>
</dbReference>
<dbReference type="SUPFAM" id="SSF50182">
    <property type="entry name" value="Sm-like ribonucleoproteins"/>
    <property type="match status" value="1"/>
</dbReference>
<dbReference type="InterPro" id="IPR011009">
    <property type="entry name" value="Kinase-like_dom_sf"/>
</dbReference>
<evidence type="ECO:0000313" key="19">
    <source>
        <dbReference type="Proteomes" id="UP000825002"/>
    </source>
</evidence>
<keyword evidence="9" id="KW-0687">Ribonucleoprotein</keyword>
<dbReference type="PROSITE" id="PS50011">
    <property type="entry name" value="PROTEIN_KINASE_DOM"/>
    <property type="match status" value="1"/>
</dbReference>
<feature type="domain" description="PCI" evidence="16">
    <location>
        <begin position="443"/>
        <end position="614"/>
    </location>
</feature>
<feature type="compositionally biased region" description="Basic and acidic residues" evidence="14">
    <location>
        <begin position="129"/>
        <end position="145"/>
    </location>
</feature>
<dbReference type="PROSITE" id="PS52002">
    <property type="entry name" value="SM"/>
    <property type="match status" value="1"/>
</dbReference>
<proteinExistence type="inferred from homology"/>
<dbReference type="Proteomes" id="UP000825002">
    <property type="component" value="Unassembled WGS sequence"/>
</dbReference>
<feature type="compositionally biased region" description="Basic and acidic residues" evidence="14">
    <location>
        <begin position="845"/>
        <end position="859"/>
    </location>
</feature>
<evidence type="ECO:0000256" key="2">
    <source>
        <dbReference type="ARBA" id="ARBA00010247"/>
    </source>
</evidence>
<dbReference type="Gene3D" id="1.10.510.10">
    <property type="entry name" value="Transferase(Phosphotransferase) domain 1"/>
    <property type="match status" value="1"/>
</dbReference>
<comment type="similarity">
    <text evidence="2">Belongs to the eukaryotic ribosomal protein eL29 family.</text>
</comment>
<name>A0ABQ7S7S7_9ACAR</name>
<accession>A0ABQ7S7S7</accession>
<dbReference type="InterPro" id="IPR047575">
    <property type="entry name" value="Sm"/>
</dbReference>
<evidence type="ECO:0000313" key="18">
    <source>
        <dbReference type="EMBL" id="KAG9509479.1"/>
    </source>
</evidence>
<feature type="region of interest" description="Disordered" evidence="14">
    <location>
        <begin position="845"/>
        <end position="892"/>
    </location>
</feature>
<evidence type="ECO:0000259" key="16">
    <source>
        <dbReference type="PROSITE" id="PS50250"/>
    </source>
</evidence>
<evidence type="ECO:0000256" key="4">
    <source>
        <dbReference type="ARBA" id="ARBA00022679"/>
    </source>
</evidence>
<keyword evidence="19" id="KW-1185">Reference proteome</keyword>
<evidence type="ECO:0000256" key="5">
    <source>
        <dbReference type="ARBA" id="ARBA00022741"/>
    </source>
</evidence>
<dbReference type="PROSITE" id="PS00107">
    <property type="entry name" value="PROTEIN_KINASE_ATP"/>
    <property type="match status" value="1"/>
</dbReference>
<evidence type="ECO:0000256" key="3">
    <source>
        <dbReference type="ARBA" id="ARBA00022527"/>
    </source>
</evidence>
<keyword evidence="6" id="KW-0418">Kinase</keyword>
<dbReference type="CDD" id="cd13990">
    <property type="entry name" value="STKc_TLK"/>
    <property type="match status" value="1"/>
</dbReference>
<feature type="compositionally biased region" description="Low complexity" evidence="14">
    <location>
        <begin position="880"/>
        <end position="890"/>
    </location>
</feature>
<comment type="caution">
    <text evidence="18">The sequence shown here is derived from an EMBL/GenBank/DDBJ whole genome shotgun (WGS) entry which is preliminary data.</text>
</comment>
<feature type="domain" description="Protein kinase" evidence="15">
    <location>
        <begin position="1031"/>
        <end position="1310"/>
    </location>
</feature>
<dbReference type="Pfam" id="PF00069">
    <property type="entry name" value="Pkinase"/>
    <property type="match status" value="1"/>
</dbReference>
<keyword evidence="7 12" id="KW-0067">ATP-binding</keyword>
<dbReference type="InterPro" id="IPR019269">
    <property type="entry name" value="BLOC1_su2"/>
</dbReference>
<keyword evidence="8" id="KW-0689">Ribosomal protein</keyword>
<keyword evidence="3" id="KW-0723">Serine/threonine-protein kinase</keyword>
<evidence type="ECO:0000256" key="8">
    <source>
        <dbReference type="ARBA" id="ARBA00022980"/>
    </source>
</evidence>
<feature type="coiled-coil region" evidence="13">
    <location>
        <begin position="342"/>
        <end position="369"/>
    </location>
</feature>
<evidence type="ECO:0000256" key="7">
    <source>
        <dbReference type="ARBA" id="ARBA00022840"/>
    </source>
</evidence>
<feature type="compositionally biased region" description="Acidic residues" evidence="14">
    <location>
        <begin position="113"/>
        <end position="125"/>
    </location>
</feature>
<gene>
    <name evidence="18" type="primary">tlk2</name>
    <name evidence="18" type="ORF">GZH46_02001</name>
</gene>
<evidence type="ECO:0000256" key="11">
    <source>
        <dbReference type="ARBA" id="ARBA00035328"/>
    </source>
</evidence>
<dbReference type="InterPro" id="IPR001163">
    <property type="entry name" value="Sm_dom_euk/arc"/>
</dbReference>
<feature type="compositionally biased region" description="Acidic residues" evidence="14">
    <location>
        <begin position="146"/>
        <end position="165"/>
    </location>
</feature>
<dbReference type="InterPro" id="IPR000717">
    <property type="entry name" value="PCI_dom"/>
</dbReference>
<comment type="similarity">
    <text evidence="1">Belongs to the BLOC1S2 family.</text>
</comment>
<dbReference type="PANTHER" id="PTHR22974">
    <property type="entry name" value="MIXED LINEAGE PROTEIN KINASE"/>
    <property type="match status" value="1"/>
</dbReference>
<evidence type="ECO:0000259" key="17">
    <source>
        <dbReference type="PROSITE" id="PS52002"/>
    </source>
</evidence>
<evidence type="ECO:0000256" key="1">
    <source>
        <dbReference type="ARBA" id="ARBA00008468"/>
    </source>
</evidence>
<dbReference type="SMART" id="SM00220">
    <property type="entry name" value="S_TKc"/>
    <property type="match status" value="1"/>
</dbReference>
<dbReference type="PROSITE" id="PS00108">
    <property type="entry name" value="PROTEIN_KINASE_ST"/>
    <property type="match status" value="1"/>
</dbReference>
<evidence type="ECO:0000256" key="6">
    <source>
        <dbReference type="ARBA" id="ARBA00022777"/>
    </source>
</evidence>
<dbReference type="CDD" id="cd01726">
    <property type="entry name" value="LSm6"/>
    <property type="match status" value="1"/>
</dbReference>
<evidence type="ECO:0000256" key="10">
    <source>
        <dbReference type="ARBA" id="ARBA00035222"/>
    </source>
</evidence>
<evidence type="ECO:0000256" key="14">
    <source>
        <dbReference type="SAM" id="MobiDB-lite"/>
    </source>
</evidence>
<keyword evidence="4" id="KW-0808">Transferase</keyword>
<dbReference type="InterPro" id="IPR017441">
    <property type="entry name" value="Protein_kinase_ATP_BS"/>
</dbReference>